<name>A0A4R5CDW4_9ACTN</name>
<sequence length="288" mass="29860">MGIRIGRLLGALLLSLTLSAAGTAPPSGRSTENAAAARAVIVLTGATPDSITGSPVTTHGEPPTAPDNRDVANGAPALAGGDLAGVLPADFAAVMGYVPQMVTGEDGAVHLIDADGGCSWLGNTSYGFDRACQSHDLGYDLLRYAADRGDELGSWARRAVDDRLSADLRARCDEVDGGAACRALAGAAQAAVTVNSWRQGYGVPREEQPWPYLLAAALVVVASVASLAGGRRNRTPRELGFRPPRPAGTPAAGVPDRLAGHSTRRPRRAGRLPSDASRSLWVRSPRRT</sequence>
<dbReference type="OrthoDB" id="3389925at2"/>
<protein>
    <recommendedName>
        <fullName evidence="5">Phospholipase</fullName>
    </recommendedName>
</protein>
<feature type="chain" id="PRO_5039313512" description="Phospholipase" evidence="2">
    <location>
        <begin position="21"/>
        <end position="288"/>
    </location>
</feature>
<dbReference type="InParanoid" id="A0A4R5CDW4"/>
<dbReference type="EMBL" id="SMKZ01000068">
    <property type="protein sequence ID" value="TDD98251.1"/>
    <property type="molecule type" value="Genomic_DNA"/>
</dbReference>
<dbReference type="InterPro" id="IPR036444">
    <property type="entry name" value="PLipase_A2_dom_sf"/>
</dbReference>
<accession>A0A4R5CDW4</accession>
<dbReference type="Proteomes" id="UP000294739">
    <property type="component" value="Unassembled WGS sequence"/>
</dbReference>
<evidence type="ECO:0000256" key="2">
    <source>
        <dbReference type="SAM" id="SignalP"/>
    </source>
</evidence>
<dbReference type="GO" id="GO:0006644">
    <property type="term" value="P:phospholipid metabolic process"/>
    <property type="evidence" value="ECO:0007669"/>
    <property type="project" value="InterPro"/>
</dbReference>
<feature type="region of interest" description="Disordered" evidence="1">
    <location>
        <begin position="232"/>
        <end position="288"/>
    </location>
</feature>
<proteinExistence type="predicted"/>
<reference evidence="3 4" key="1">
    <citation type="submission" date="2019-03" db="EMBL/GenBank/DDBJ databases">
        <title>Draft genome sequences of novel Actinobacteria.</title>
        <authorList>
            <person name="Sahin N."/>
            <person name="Ay H."/>
            <person name="Saygin H."/>
        </authorList>
    </citation>
    <scope>NUCLEOTIDE SEQUENCE [LARGE SCALE GENOMIC DNA]</scope>
    <source>
        <strain evidence="3 4">5K138</strain>
    </source>
</reference>
<evidence type="ECO:0000256" key="1">
    <source>
        <dbReference type="SAM" id="MobiDB-lite"/>
    </source>
</evidence>
<dbReference type="GO" id="GO:0004623">
    <property type="term" value="F:phospholipase A2 activity"/>
    <property type="evidence" value="ECO:0007669"/>
    <property type="project" value="InterPro"/>
</dbReference>
<evidence type="ECO:0000313" key="4">
    <source>
        <dbReference type="Proteomes" id="UP000294739"/>
    </source>
</evidence>
<evidence type="ECO:0008006" key="5">
    <source>
        <dbReference type="Google" id="ProtNLM"/>
    </source>
</evidence>
<dbReference type="Gene3D" id="1.20.90.10">
    <property type="entry name" value="Phospholipase A2 domain"/>
    <property type="match status" value="1"/>
</dbReference>
<feature type="region of interest" description="Disordered" evidence="1">
    <location>
        <begin position="50"/>
        <end position="74"/>
    </location>
</feature>
<feature type="signal peptide" evidence="2">
    <location>
        <begin position="1"/>
        <end position="20"/>
    </location>
</feature>
<keyword evidence="2" id="KW-0732">Signal</keyword>
<dbReference type="GO" id="GO:0050482">
    <property type="term" value="P:arachidonate secretion"/>
    <property type="evidence" value="ECO:0007669"/>
    <property type="project" value="InterPro"/>
</dbReference>
<gene>
    <name evidence="3" type="ORF">E1269_28840</name>
</gene>
<organism evidence="3 4">
    <name type="scientific">Jiangella asiatica</name>
    <dbReference type="NCBI Taxonomy" id="2530372"/>
    <lineage>
        <taxon>Bacteria</taxon>
        <taxon>Bacillati</taxon>
        <taxon>Actinomycetota</taxon>
        <taxon>Actinomycetes</taxon>
        <taxon>Jiangellales</taxon>
        <taxon>Jiangellaceae</taxon>
        <taxon>Jiangella</taxon>
    </lineage>
</organism>
<comment type="caution">
    <text evidence="3">The sequence shown here is derived from an EMBL/GenBank/DDBJ whole genome shotgun (WGS) entry which is preliminary data.</text>
</comment>
<dbReference type="RefSeq" id="WP_131901161.1">
    <property type="nucleotide sequence ID" value="NZ_SMKZ01000068.1"/>
</dbReference>
<keyword evidence="4" id="KW-1185">Reference proteome</keyword>
<evidence type="ECO:0000313" key="3">
    <source>
        <dbReference type="EMBL" id="TDD98251.1"/>
    </source>
</evidence>
<dbReference type="AlphaFoldDB" id="A0A4R5CDW4"/>
<dbReference type="SUPFAM" id="SSF48619">
    <property type="entry name" value="Phospholipase A2, PLA2"/>
    <property type="match status" value="1"/>
</dbReference>